<evidence type="ECO:0000256" key="4">
    <source>
        <dbReference type="ARBA" id="ARBA00022801"/>
    </source>
</evidence>
<proteinExistence type="predicted"/>
<evidence type="ECO:0000256" key="3">
    <source>
        <dbReference type="ARBA" id="ARBA00022741"/>
    </source>
</evidence>
<protein>
    <recommendedName>
        <fullName evidence="1">bis(5'-nucleosyl)-tetraphosphatase (symmetrical)</fullName>
        <ecNumber evidence="1">3.6.1.41</ecNumber>
    </recommendedName>
</protein>
<dbReference type="GO" id="GO:0008803">
    <property type="term" value="F:bis(5'-nucleosyl)-tetraphosphatase (symmetrical) activity"/>
    <property type="evidence" value="ECO:0007669"/>
    <property type="project" value="UniProtKB-EC"/>
</dbReference>
<evidence type="ECO:0000259" key="7">
    <source>
        <dbReference type="PROSITE" id="PS51831"/>
    </source>
</evidence>
<dbReference type="EMBL" id="CP147246">
    <property type="protein sequence ID" value="WYJ95090.1"/>
    <property type="molecule type" value="Genomic_DNA"/>
</dbReference>
<reference evidence="8" key="1">
    <citation type="submission" date="2017-05" db="EMBL/GenBank/DDBJ databases">
        <title>The Genome Sequence of Enterococcus sp. 9D6_DIV0238.</title>
        <authorList>
            <consortium name="The Broad Institute Genomics Platform"/>
            <consortium name="The Broad Institute Genomic Center for Infectious Diseases"/>
            <person name="Earl A."/>
            <person name="Manson A."/>
            <person name="Schwartman J."/>
            <person name="Gilmore M."/>
            <person name="Abouelleil A."/>
            <person name="Cao P."/>
            <person name="Chapman S."/>
            <person name="Cusick C."/>
            <person name="Shea T."/>
            <person name="Young S."/>
            <person name="Neafsey D."/>
            <person name="Nusbaum C."/>
            <person name="Birren B."/>
        </authorList>
    </citation>
    <scope>NUCLEOTIDE SEQUENCE [LARGE SCALE GENOMIC DNA]</scope>
    <source>
        <strain evidence="8">9D6_DIV0238</strain>
    </source>
</reference>
<dbReference type="SMART" id="SM00471">
    <property type="entry name" value="HDc"/>
    <property type="match status" value="1"/>
</dbReference>
<dbReference type="NCBIfam" id="TIGR00488">
    <property type="entry name" value="bis(5'-nucleosyl)-tetraphosphatase (symmetrical) YqeK"/>
    <property type="match status" value="1"/>
</dbReference>
<gene>
    <name evidence="8" type="ORF">A5889_000027</name>
    <name evidence="9" type="ORF">A5889_002638</name>
</gene>
<dbReference type="SUPFAM" id="SSF109604">
    <property type="entry name" value="HD-domain/PDEase-like"/>
    <property type="match status" value="1"/>
</dbReference>
<keyword evidence="10" id="KW-1185">Reference proteome</keyword>
<comment type="catalytic activity">
    <reaction evidence="6">
        <text>P(1),P(4)-bis(5'-adenosyl) tetraphosphate + H2O = 2 ADP + 2 H(+)</text>
        <dbReference type="Rhea" id="RHEA:24252"/>
        <dbReference type="ChEBI" id="CHEBI:15377"/>
        <dbReference type="ChEBI" id="CHEBI:15378"/>
        <dbReference type="ChEBI" id="CHEBI:58141"/>
        <dbReference type="ChEBI" id="CHEBI:456216"/>
        <dbReference type="EC" id="3.6.1.41"/>
    </reaction>
</comment>
<evidence type="ECO:0000256" key="6">
    <source>
        <dbReference type="ARBA" id="ARBA00049417"/>
    </source>
</evidence>
<evidence type="ECO:0000313" key="9">
    <source>
        <dbReference type="EMBL" id="WYJ95090.1"/>
    </source>
</evidence>
<keyword evidence="5" id="KW-0408">Iron</keyword>
<dbReference type="InterPro" id="IPR051094">
    <property type="entry name" value="Diverse_Catalytic_Enzymes"/>
</dbReference>
<dbReference type="GO" id="GO:0000166">
    <property type="term" value="F:nucleotide binding"/>
    <property type="evidence" value="ECO:0007669"/>
    <property type="project" value="UniProtKB-KW"/>
</dbReference>
<dbReference type="GO" id="GO:0046872">
    <property type="term" value="F:metal ion binding"/>
    <property type="evidence" value="ECO:0007669"/>
    <property type="project" value="UniProtKB-KW"/>
</dbReference>
<evidence type="ECO:0000313" key="10">
    <source>
        <dbReference type="Proteomes" id="UP000196151"/>
    </source>
</evidence>
<keyword evidence="3" id="KW-0547">Nucleotide-binding</keyword>
<reference evidence="9" key="2">
    <citation type="submission" date="2017-05" db="EMBL/GenBank/DDBJ databases">
        <authorList>
            <consortium name="The Broad Institute Genomics Platform"/>
            <consortium name="The Broad Institute Genomic Center for Infectious Diseases"/>
            <person name="Earl A."/>
            <person name="Manson A."/>
            <person name="Schwartman J."/>
            <person name="Gilmore M."/>
            <person name="Abouelleil A."/>
            <person name="Cao P."/>
            <person name="Chapman S."/>
            <person name="Cusick C."/>
            <person name="Shea T."/>
            <person name="Young S."/>
            <person name="Neafsey D."/>
            <person name="Nusbaum C."/>
            <person name="Birren B."/>
        </authorList>
    </citation>
    <scope>NUCLEOTIDE SEQUENCE</scope>
    <source>
        <strain evidence="9">9D6_DIV0238</strain>
    </source>
</reference>
<keyword evidence="2" id="KW-0479">Metal-binding</keyword>
<organism evidence="8">
    <name type="scientific">Candidatus Enterococcus dunnyi</name>
    <dbReference type="NCBI Taxonomy" id="1834192"/>
    <lineage>
        <taxon>Bacteria</taxon>
        <taxon>Bacillati</taxon>
        <taxon>Bacillota</taxon>
        <taxon>Bacilli</taxon>
        <taxon>Lactobacillales</taxon>
        <taxon>Enterococcaceae</taxon>
        <taxon>Enterococcus</taxon>
    </lineage>
</organism>
<evidence type="ECO:0000313" key="8">
    <source>
        <dbReference type="EMBL" id="OUZ34552.1"/>
    </source>
</evidence>
<dbReference type="InterPro" id="IPR003607">
    <property type="entry name" value="HD/PDEase_dom"/>
</dbReference>
<dbReference type="PANTHER" id="PTHR35795:SF1">
    <property type="entry name" value="BIS(5'-NUCLEOSYL)-TETRAPHOSPHATASE, SYMMETRICAL"/>
    <property type="match status" value="1"/>
</dbReference>
<evidence type="ECO:0000256" key="1">
    <source>
        <dbReference type="ARBA" id="ARBA00012506"/>
    </source>
</evidence>
<keyword evidence="4" id="KW-0378">Hydrolase</keyword>
<name>A0A200JBE3_9ENTE</name>
<accession>A0A200JBE3</accession>
<evidence type="ECO:0000256" key="2">
    <source>
        <dbReference type="ARBA" id="ARBA00022723"/>
    </source>
</evidence>
<dbReference type="InterPro" id="IPR005249">
    <property type="entry name" value="YqeK"/>
</dbReference>
<dbReference type="InterPro" id="IPR006674">
    <property type="entry name" value="HD_domain"/>
</dbReference>
<dbReference type="Proteomes" id="UP000196151">
    <property type="component" value="Chromosome"/>
</dbReference>
<dbReference type="EMBL" id="NIBQ01000001">
    <property type="protein sequence ID" value="OUZ34552.1"/>
    <property type="molecule type" value="Genomic_DNA"/>
</dbReference>
<dbReference type="EC" id="3.6.1.41" evidence="1"/>
<sequence>MSMKFSGAYTSLKREELMQKVQMRMSERRFLHVLGVEETAVALAAKYGASEERASIAALTHDYAKERPDEEFELIIQRDGYDPELLAYGNAIWHGLVGASMVERELGIEDEEILQAIRLHTTGAAEMSLLDKIIYVADYIEPGRDFPGVKEARELSLLDLDKAVAYETKHTLMHLIEKEQKIYPKTIETYNYWVSKKRGKDHR</sequence>
<dbReference type="OrthoDB" id="9782134at2"/>
<dbReference type="PANTHER" id="PTHR35795">
    <property type="entry name" value="SLR1885 PROTEIN"/>
    <property type="match status" value="1"/>
</dbReference>
<dbReference type="CDD" id="cd00077">
    <property type="entry name" value="HDc"/>
    <property type="match status" value="1"/>
</dbReference>
<feature type="domain" description="HD" evidence="7">
    <location>
        <begin position="29"/>
        <end position="143"/>
    </location>
</feature>
<dbReference type="AlphaFoldDB" id="A0A200JBE3"/>
<evidence type="ECO:0000256" key="5">
    <source>
        <dbReference type="ARBA" id="ARBA00023004"/>
    </source>
</evidence>
<dbReference type="Gene3D" id="1.10.3210.10">
    <property type="entry name" value="Hypothetical protein af1432"/>
    <property type="match status" value="1"/>
</dbReference>
<dbReference type="PROSITE" id="PS51831">
    <property type="entry name" value="HD"/>
    <property type="match status" value="1"/>
</dbReference>
<reference evidence="9" key="3">
    <citation type="submission" date="2024-03" db="EMBL/GenBank/DDBJ databases">
        <title>The Genome Sequence of Enterococcus sp. DIV0238c.</title>
        <authorList>
            <consortium name="The Broad Institute Genomics Platform"/>
            <consortium name="The Broad Institute Microbial Omics Core"/>
            <consortium name="The Broad Institute Genomic Center for Infectious Diseases"/>
            <person name="Earl A."/>
            <person name="Manson A."/>
            <person name="Gilmore M."/>
            <person name="Schwartman J."/>
            <person name="Shea T."/>
            <person name="Abouelleil A."/>
            <person name="Cao P."/>
            <person name="Chapman S."/>
            <person name="Cusick C."/>
            <person name="Young S."/>
            <person name="Neafsey D."/>
            <person name="Nusbaum C."/>
            <person name="Birren B."/>
        </authorList>
    </citation>
    <scope>NUCLEOTIDE SEQUENCE</scope>
    <source>
        <strain evidence="9">9D6_DIV0238</strain>
    </source>
</reference>
<dbReference type="Pfam" id="PF01966">
    <property type="entry name" value="HD"/>
    <property type="match status" value="1"/>
</dbReference>